<organism evidence="1 2">
    <name type="scientific">Verticiella sediminum</name>
    <dbReference type="NCBI Taxonomy" id="1247510"/>
    <lineage>
        <taxon>Bacteria</taxon>
        <taxon>Pseudomonadati</taxon>
        <taxon>Pseudomonadota</taxon>
        <taxon>Betaproteobacteria</taxon>
        <taxon>Burkholderiales</taxon>
        <taxon>Alcaligenaceae</taxon>
        <taxon>Verticiella</taxon>
    </lineage>
</organism>
<keyword evidence="2" id="KW-1185">Reference proteome</keyword>
<proteinExistence type="predicted"/>
<dbReference type="EMBL" id="VLTJ01000001">
    <property type="protein sequence ID" value="TSH99238.1"/>
    <property type="molecule type" value="Genomic_DNA"/>
</dbReference>
<protein>
    <submittedName>
        <fullName evidence="1">EcsC family protein</fullName>
    </submittedName>
</protein>
<dbReference type="PANTHER" id="PTHR41260:SF1">
    <property type="entry name" value="PROTEIN ECSC"/>
    <property type="match status" value="1"/>
</dbReference>
<dbReference type="OrthoDB" id="1238772at2"/>
<dbReference type="RefSeq" id="WP_143946147.1">
    <property type="nucleotide sequence ID" value="NZ_BAABMB010000001.1"/>
</dbReference>
<reference evidence="1 2" key="1">
    <citation type="submission" date="2019-07" db="EMBL/GenBank/DDBJ databases">
        <title>Qingshengfaniella alkalisoli gen. nov., sp. nov., isolated from saline soil.</title>
        <authorList>
            <person name="Xu L."/>
            <person name="Huang X.-X."/>
            <person name="Sun J.-Q."/>
        </authorList>
    </citation>
    <scope>NUCLEOTIDE SEQUENCE [LARGE SCALE GENOMIC DNA]</scope>
    <source>
        <strain evidence="1 2">DSM 27279</strain>
    </source>
</reference>
<comment type="caution">
    <text evidence="1">The sequence shown here is derived from an EMBL/GenBank/DDBJ whole genome shotgun (WGS) entry which is preliminary data.</text>
</comment>
<accession>A0A556B216</accession>
<name>A0A556B216_9BURK</name>
<sequence>MSLSASDLDSLAQAKRLLEHPGLAARLAGVVGAPIERGLSALPGRMSGAITEITRRSLDKALNVALLTMKNPVQGEAVPVRAPKSADWWHKIAVGTSGAVGGAFGMAALTVELPISTTIMLRSIADIARSNGENLALPQARLECLQVLALGGPSRKDDASDAGYFAARAALAQALHAAALHLSQKGLTSSGAPVVVKLVAEIATRFSVTVSEKAVAQAVPVIGALGGAAINALFIDHFQDMGRGHFTVRRLERHYGEDAVREAYQRL</sequence>
<evidence type="ECO:0000313" key="1">
    <source>
        <dbReference type="EMBL" id="TSH99238.1"/>
    </source>
</evidence>
<dbReference type="Pfam" id="PF12787">
    <property type="entry name" value="EcsC"/>
    <property type="match status" value="1"/>
</dbReference>
<gene>
    <name evidence="1" type="ORF">FOZ76_00460</name>
</gene>
<dbReference type="AlphaFoldDB" id="A0A556B216"/>
<dbReference type="Proteomes" id="UP000318405">
    <property type="component" value="Unassembled WGS sequence"/>
</dbReference>
<dbReference type="PANTHER" id="PTHR41260">
    <property type="entry name" value="PROTEIN ECSC"/>
    <property type="match status" value="1"/>
</dbReference>
<evidence type="ECO:0000313" key="2">
    <source>
        <dbReference type="Proteomes" id="UP000318405"/>
    </source>
</evidence>
<dbReference type="InterPro" id="IPR024787">
    <property type="entry name" value="EcsC"/>
</dbReference>